<dbReference type="NCBIfam" id="TIGR01958">
    <property type="entry name" value="nuoE_fam"/>
    <property type="match status" value="1"/>
</dbReference>
<dbReference type="Gene3D" id="3.40.30.10">
    <property type="entry name" value="Glutaredoxin"/>
    <property type="match status" value="1"/>
</dbReference>
<dbReference type="GO" id="GO:0051537">
    <property type="term" value="F:2 iron, 2 sulfur cluster binding"/>
    <property type="evidence" value="ECO:0007669"/>
    <property type="project" value="UniProtKB-KW"/>
</dbReference>
<dbReference type="CDD" id="cd03064">
    <property type="entry name" value="TRX_Fd_NuoE"/>
    <property type="match status" value="1"/>
</dbReference>
<evidence type="ECO:0000313" key="7">
    <source>
        <dbReference type="EMBL" id="CAB4577351.1"/>
    </source>
</evidence>
<dbReference type="PIRSF" id="PIRSF000216">
    <property type="entry name" value="NADH_DH_24kDa"/>
    <property type="match status" value="1"/>
</dbReference>
<keyword evidence="5" id="KW-0411">Iron-sulfur</keyword>
<evidence type="ECO:0000256" key="3">
    <source>
        <dbReference type="ARBA" id="ARBA00022723"/>
    </source>
</evidence>
<dbReference type="InterPro" id="IPR041921">
    <property type="entry name" value="NuoE_N"/>
</dbReference>
<reference evidence="7" key="1">
    <citation type="submission" date="2020-05" db="EMBL/GenBank/DDBJ databases">
        <authorList>
            <person name="Chiriac C."/>
            <person name="Salcher M."/>
            <person name="Ghai R."/>
            <person name="Kavagutti S V."/>
        </authorList>
    </citation>
    <scope>NUCLEOTIDE SEQUENCE</scope>
</reference>
<keyword evidence="4" id="KW-0408">Iron</keyword>
<keyword evidence="2" id="KW-0001">2Fe-2S</keyword>
<dbReference type="AlphaFoldDB" id="A0A6J6ELD2"/>
<dbReference type="GO" id="GO:0046872">
    <property type="term" value="F:metal ion binding"/>
    <property type="evidence" value="ECO:0007669"/>
    <property type="project" value="UniProtKB-KW"/>
</dbReference>
<evidence type="ECO:0000256" key="5">
    <source>
        <dbReference type="ARBA" id="ARBA00023014"/>
    </source>
</evidence>
<dbReference type="EMBL" id="CAEZTS010000053">
    <property type="protein sequence ID" value="CAB4577351.1"/>
    <property type="molecule type" value="Genomic_DNA"/>
</dbReference>
<evidence type="ECO:0000256" key="6">
    <source>
        <dbReference type="ARBA" id="ARBA00034078"/>
    </source>
</evidence>
<name>A0A6J6ELD2_9ZZZZ</name>
<sequence length="204" mass="22329">MARLSEENVRLAKEIVGRYPRARSATIPLLHLAQQQDGHVTNEAMAHIGELVGATSAEVYGTASFYEMFKFEPVGKYLINICGTMSCALMGAEDLMHHAEHRLGVKLGGTTDDGMFTLERAECQAACTEAPCLQVNYRYRFRVTDADFDSLVDDLKAGRLNDEIPAHGTVARVRQHIPLDRGVGAVPPEDVTEAPAWMDGKAAL</sequence>
<comment type="cofactor">
    <cofactor evidence="6">
        <name>[2Fe-2S] cluster</name>
        <dbReference type="ChEBI" id="CHEBI:190135"/>
    </cofactor>
</comment>
<dbReference type="Pfam" id="PF01257">
    <property type="entry name" value="2Fe-2S_thioredx"/>
    <property type="match status" value="1"/>
</dbReference>
<accession>A0A6J6ELD2</accession>
<evidence type="ECO:0000256" key="1">
    <source>
        <dbReference type="ARBA" id="ARBA00010643"/>
    </source>
</evidence>
<proteinExistence type="inferred from homology"/>
<comment type="similarity">
    <text evidence="1">Belongs to the complex I 24 kDa subunit family.</text>
</comment>
<dbReference type="Gene3D" id="1.10.10.1590">
    <property type="entry name" value="NADH-quinone oxidoreductase subunit E"/>
    <property type="match status" value="1"/>
</dbReference>
<dbReference type="InterPro" id="IPR036249">
    <property type="entry name" value="Thioredoxin-like_sf"/>
</dbReference>
<dbReference type="FunFam" id="1.10.10.1590:FF:000001">
    <property type="entry name" value="NADH-quinone oxidoreductase subunit E"/>
    <property type="match status" value="1"/>
</dbReference>
<organism evidence="7">
    <name type="scientific">freshwater metagenome</name>
    <dbReference type="NCBI Taxonomy" id="449393"/>
    <lineage>
        <taxon>unclassified sequences</taxon>
        <taxon>metagenomes</taxon>
        <taxon>ecological metagenomes</taxon>
    </lineage>
</organism>
<dbReference type="SUPFAM" id="SSF52833">
    <property type="entry name" value="Thioredoxin-like"/>
    <property type="match status" value="1"/>
</dbReference>
<keyword evidence="3" id="KW-0479">Metal-binding</keyword>
<protein>
    <submittedName>
        <fullName evidence="7">Unannotated protein</fullName>
    </submittedName>
</protein>
<dbReference type="InterPro" id="IPR002023">
    <property type="entry name" value="NuoE-like"/>
</dbReference>
<gene>
    <name evidence="7" type="ORF">UFOPK1722_00760</name>
</gene>
<dbReference type="PROSITE" id="PS01099">
    <property type="entry name" value="COMPLEX1_24K"/>
    <property type="match status" value="1"/>
</dbReference>
<dbReference type="GO" id="GO:0003954">
    <property type="term" value="F:NADH dehydrogenase activity"/>
    <property type="evidence" value="ECO:0007669"/>
    <property type="project" value="TreeGrafter"/>
</dbReference>
<dbReference type="InterPro" id="IPR042128">
    <property type="entry name" value="NuoE_dom"/>
</dbReference>
<evidence type="ECO:0000256" key="2">
    <source>
        <dbReference type="ARBA" id="ARBA00022714"/>
    </source>
</evidence>
<evidence type="ECO:0000256" key="4">
    <source>
        <dbReference type="ARBA" id="ARBA00023004"/>
    </source>
</evidence>